<dbReference type="AlphaFoldDB" id="A0A1H1UHV8"/>
<evidence type="ECO:0000313" key="2">
    <source>
        <dbReference type="EMBL" id="SDS72038.1"/>
    </source>
</evidence>
<organism evidence="2 3">
    <name type="scientific">Actinoplanes derwentensis</name>
    <dbReference type="NCBI Taxonomy" id="113562"/>
    <lineage>
        <taxon>Bacteria</taxon>
        <taxon>Bacillati</taxon>
        <taxon>Actinomycetota</taxon>
        <taxon>Actinomycetes</taxon>
        <taxon>Micromonosporales</taxon>
        <taxon>Micromonosporaceae</taxon>
        <taxon>Actinoplanes</taxon>
    </lineage>
</organism>
<keyword evidence="1" id="KW-0732">Signal</keyword>
<dbReference type="InterPro" id="IPR024079">
    <property type="entry name" value="MetalloPept_cat_dom_sf"/>
</dbReference>
<feature type="signal peptide" evidence="1">
    <location>
        <begin position="1"/>
        <end position="26"/>
    </location>
</feature>
<dbReference type="EMBL" id="LT629758">
    <property type="protein sequence ID" value="SDS72038.1"/>
    <property type="molecule type" value="Genomic_DNA"/>
</dbReference>
<reference evidence="2 3" key="1">
    <citation type="submission" date="2016-10" db="EMBL/GenBank/DDBJ databases">
        <authorList>
            <person name="de Groot N.N."/>
        </authorList>
    </citation>
    <scope>NUCLEOTIDE SEQUENCE [LARGE SCALE GENOMIC DNA]</scope>
    <source>
        <strain evidence="2 3">DSM 43941</strain>
    </source>
</reference>
<dbReference type="SUPFAM" id="SSF55486">
    <property type="entry name" value="Metalloproteases ('zincins'), catalytic domain"/>
    <property type="match status" value="1"/>
</dbReference>
<dbReference type="Gene3D" id="3.40.390.10">
    <property type="entry name" value="Collagenase (Catalytic Domain)"/>
    <property type="match status" value="1"/>
</dbReference>
<gene>
    <name evidence="2" type="ORF">SAMN04489716_1443</name>
</gene>
<sequence>MNTHSSWLLRASVTLVLATASVTATASPAAAAAGDSFWTTTPSLLGTPVVYVEEHVGARFDSALRSSISFVDRYTGSDMRLGRCRTGYRCIRVVESNATQGYGAWTSWTFGRKTSKIRLSGALSRKGWYTRRSIIDHELGHANGAPHNSRCTSRMWPDDRCRNNRLPARTFTKAERVKLARW</sequence>
<proteinExistence type="predicted"/>
<accession>A0A1H1UHV8</accession>
<evidence type="ECO:0000313" key="3">
    <source>
        <dbReference type="Proteomes" id="UP000198688"/>
    </source>
</evidence>
<dbReference type="Proteomes" id="UP000198688">
    <property type="component" value="Chromosome I"/>
</dbReference>
<keyword evidence="3" id="KW-1185">Reference proteome</keyword>
<evidence type="ECO:0000256" key="1">
    <source>
        <dbReference type="SAM" id="SignalP"/>
    </source>
</evidence>
<dbReference type="GO" id="GO:0008237">
    <property type="term" value="F:metallopeptidase activity"/>
    <property type="evidence" value="ECO:0007669"/>
    <property type="project" value="InterPro"/>
</dbReference>
<name>A0A1H1UHV8_9ACTN</name>
<protein>
    <submittedName>
        <fullName evidence="2">Uncharacterized protein</fullName>
    </submittedName>
</protein>
<feature type="chain" id="PRO_5039144153" evidence="1">
    <location>
        <begin position="27"/>
        <end position="182"/>
    </location>
</feature>